<reference evidence="1 2" key="1">
    <citation type="submission" date="2017-01" db="EMBL/GenBank/DDBJ databases">
        <title>Novel large sulfur bacteria in the metagenomes of groundwater-fed chemosynthetic microbial mats in the Lake Huron basin.</title>
        <authorList>
            <person name="Sharrar A.M."/>
            <person name="Flood B.E."/>
            <person name="Bailey J.V."/>
            <person name="Jones D.S."/>
            <person name="Biddanda B."/>
            <person name="Ruberg S.A."/>
            <person name="Marcus D.N."/>
            <person name="Dick G.J."/>
        </authorList>
    </citation>
    <scope>NUCLEOTIDE SEQUENCE [LARGE SCALE GENOMIC DNA]</scope>
    <source>
        <strain evidence="1">A8</strain>
    </source>
</reference>
<organism evidence="1 2">
    <name type="scientific">Thiothrix lacustris</name>
    <dbReference type="NCBI Taxonomy" id="525917"/>
    <lineage>
        <taxon>Bacteria</taxon>
        <taxon>Pseudomonadati</taxon>
        <taxon>Pseudomonadota</taxon>
        <taxon>Gammaproteobacteria</taxon>
        <taxon>Thiotrichales</taxon>
        <taxon>Thiotrichaceae</taxon>
        <taxon>Thiothrix</taxon>
    </lineage>
</organism>
<proteinExistence type="predicted"/>
<sequence length="84" mass="9122">MVSYLAHNKASGQVSEGGLAACIRWAVASVEQSQNAVIAIIKSRPGEDARVIAEVDSNGLRWIFDGRYLAKREVTKLTRRAAHG</sequence>
<dbReference type="EMBL" id="MTEJ01000332">
    <property type="protein sequence ID" value="OQX04539.1"/>
    <property type="molecule type" value="Genomic_DNA"/>
</dbReference>
<dbReference type="Proteomes" id="UP000192491">
    <property type="component" value="Unassembled WGS sequence"/>
</dbReference>
<evidence type="ECO:0000313" key="2">
    <source>
        <dbReference type="Proteomes" id="UP000192491"/>
    </source>
</evidence>
<dbReference type="AlphaFoldDB" id="A0A1Y1QFV2"/>
<gene>
    <name evidence="1" type="ORF">BWK73_35905</name>
</gene>
<name>A0A1Y1QFV2_9GAMM</name>
<comment type="caution">
    <text evidence="1">The sequence shown here is derived from an EMBL/GenBank/DDBJ whole genome shotgun (WGS) entry which is preliminary data.</text>
</comment>
<accession>A0A1Y1QFV2</accession>
<evidence type="ECO:0000313" key="1">
    <source>
        <dbReference type="EMBL" id="OQX04539.1"/>
    </source>
</evidence>
<protein>
    <submittedName>
        <fullName evidence="1">Uncharacterized protein</fullName>
    </submittedName>
</protein>